<dbReference type="Proteomes" id="UP000184447">
    <property type="component" value="Unassembled WGS sequence"/>
</dbReference>
<dbReference type="EMBL" id="FQXM01000021">
    <property type="protein sequence ID" value="SHH91901.1"/>
    <property type="molecule type" value="Genomic_DNA"/>
</dbReference>
<protein>
    <recommendedName>
        <fullName evidence="3">Lipoprotein</fullName>
    </recommendedName>
</protein>
<dbReference type="RefSeq" id="WP_073339500.1">
    <property type="nucleotide sequence ID" value="NZ_FQXM01000021.1"/>
</dbReference>
<keyword evidence="2" id="KW-1185">Reference proteome</keyword>
<evidence type="ECO:0000313" key="2">
    <source>
        <dbReference type="Proteomes" id="UP000184447"/>
    </source>
</evidence>
<dbReference type="PROSITE" id="PS51257">
    <property type="entry name" value="PROKAR_LIPOPROTEIN"/>
    <property type="match status" value="1"/>
</dbReference>
<accession>A0A1M5WWN0</accession>
<reference evidence="1 2" key="1">
    <citation type="submission" date="2016-11" db="EMBL/GenBank/DDBJ databases">
        <authorList>
            <person name="Jaros S."/>
            <person name="Januszkiewicz K."/>
            <person name="Wedrychowicz H."/>
        </authorList>
    </citation>
    <scope>NUCLEOTIDE SEQUENCE [LARGE SCALE GENOMIC DNA]</scope>
    <source>
        <strain evidence="1 2">DSM 8605</strain>
    </source>
</reference>
<sequence>MKKQILFVIISAFLISLIGCSKSETHNNLAEVSSKKINISDNIYGKYRRIEGVMSETITLNPDFSWYCLDNTSRSTIYEDTISNVIANGYFELKDEDIYLYYSSGKLNSSFIIKDNKIVAAENNGAKWEKINE</sequence>
<dbReference type="AlphaFoldDB" id="A0A1M5WWN0"/>
<name>A0A1M5WWN0_9CLOT</name>
<evidence type="ECO:0000313" key="1">
    <source>
        <dbReference type="EMBL" id="SHH91901.1"/>
    </source>
</evidence>
<proteinExistence type="predicted"/>
<gene>
    <name evidence="1" type="ORF">SAMN02745207_03170</name>
</gene>
<evidence type="ECO:0008006" key="3">
    <source>
        <dbReference type="Google" id="ProtNLM"/>
    </source>
</evidence>
<organism evidence="1 2">
    <name type="scientific">Clostridium grantii DSM 8605</name>
    <dbReference type="NCBI Taxonomy" id="1121316"/>
    <lineage>
        <taxon>Bacteria</taxon>
        <taxon>Bacillati</taxon>
        <taxon>Bacillota</taxon>
        <taxon>Clostridia</taxon>
        <taxon>Eubacteriales</taxon>
        <taxon>Clostridiaceae</taxon>
        <taxon>Clostridium</taxon>
    </lineage>
</organism>